<dbReference type="PROSITE" id="PS50835">
    <property type="entry name" value="IG_LIKE"/>
    <property type="match status" value="3"/>
</dbReference>
<dbReference type="GO" id="GO:0071567">
    <property type="term" value="F:deUFMylase activity"/>
    <property type="evidence" value="ECO:0007669"/>
    <property type="project" value="UniProtKB-ARBA"/>
</dbReference>
<accession>A0AAW0UCF7</accession>
<dbReference type="Gene3D" id="2.60.40.10">
    <property type="entry name" value="Immunoglobulins"/>
    <property type="match status" value="4"/>
</dbReference>
<feature type="region of interest" description="Disordered" evidence="6">
    <location>
        <begin position="1"/>
        <end position="24"/>
    </location>
</feature>
<comment type="similarity">
    <text evidence="1">Belongs to the peptidase C78 family.</text>
</comment>
<comment type="caution">
    <text evidence="9">The sequence shown here is derived from an EMBL/GenBank/DDBJ whole genome shotgun (WGS) entry which is preliminary data.</text>
</comment>
<dbReference type="PANTHER" id="PTHR48153">
    <property type="entry name" value="UFM1-SPECIFIC PROTEASE 2"/>
    <property type="match status" value="1"/>
</dbReference>
<dbReference type="GO" id="GO:0009653">
    <property type="term" value="P:anatomical structure morphogenesis"/>
    <property type="evidence" value="ECO:0007669"/>
    <property type="project" value="UniProtKB-ARBA"/>
</dbReference>
<dbReference type="EMBL" id="JARAKH010000014">
    <property type="protein sequence ID" value="KAK8397385.1"/>
    <property type="molecule type" value="Genomic_DNA"/>
</dbReference>
<evidence type="ECO:0000259" key="7">
    <source>
        <dbReference type="PROSITE" id="PS50835"/>
    </source>
</evidence>
<keyword evidence="4" id="KW-1015">Disulfide bond</keyword>
<dbReference type="InterPro" id="IPR007110">
    <property type="entry name" value="Ig-like_dom"/>
</dbReference>
<keyword evidence="10" id="KW-1185">Reference proteome</keyword>
<evidence type="ECO:0000256" key="3">
    <source>
        <dbReference type="ARBA" id="ARBA00022801"/>
    </source>
</evidence>
<keyword evidence="2" id="KW-0677">Repeat</keyword>
<dbReference type="SMART" id="SM00408">
    <property type="entry name" value="IGc2"/>
    <property type="match status" value="3"/>
</dbReference>
<evidence type="ECO:0000313" key="9">
    <source>
        <dbReference type="EMBL" id="KAK8397385.1"/>
    </source>
</evidence>
<evidence type="ECO:0000256" key="1">
    <source>
        <dbReference type="ARBA" id="ARBA00008552"/>
    </source>
</evidence>
<feature type="domain" description="Ig-like" evidence="7">
    <location>
        <begin position="115"/>
        <end position="199"/>
    </location>
</feature>
<dbReference type="CDD" id="cd00096">
    <property type="entry name" value="Ig"/>
    <property type="match status" value="1"/>
</dbReference>
<dbReference type="InterPro" id="IPR013783">
    <property type="entry name" value="Ig-like_fold"/>
</dbReference>
<evidence type="ECO:0000313" key="10">
    <source>
        <dbReference type="Proteomes" id="UP001487740"/>
    </source>
</evidence>
<dbReference type="Gene3D" id="3.90.70.130">
    <property type="match status" value="1"/>
</dbReference>
<reference evidence="9 10" key="1">
    <citation type="submission" date="2023-03" db="EMBL/GenBank/DDBJ databases">
        <title>High-quality genome of Scylla paramamosain provides insights in environmental adaptation.</title>
        <authorList>
            <person name="Zhang L."/>
        </authorList>
    </citation>
    <scope>NUCLEOTIDE SEQUENCE [LARGE SCALE GENOMIC DNA]</scope>
    <source>
        <strain evidence="9">LZ_2023a</strain>
        <tissue evidence="9">Muscle</tissue>
    </source>
</reference>
<dbReference type="Pfam" id="PF00041">
    <property type="entry name" value="fn3"/>
    <property type="match status" value="1"/>
</dbReference>
<protein>
    <submittedName>
        <fullName evidence="9">Uncharacterized protein</fullName>
    </submittedName>
</protein>
<dbReference type="Pfam" id="PF13927">
    <property type="entry name" value="Ig_3"/>
    <property type="match status" value="1"/>
</dbReference>
<evidence type="ECO:0000256" key="6">
    <source>
        <dbReference type="SAM" id="MobiDB-lite"/>
    </source>
</evidence>
<dbReference type="InterPro" id="IPR003598">
    <property type="entry name" value="Ig_sub2"/>
</dbReference>
<keyword evidence="3" id="KW-0378">Hydrolase</keyword>
<evidence type="ECO:0000256" key="2">
    <source>
        <dbReference type="ARBA" id="ARBA00022737"/>
    </source>
</evidence>
<evidence type="ECO:0000256" key="4">
    <source>
        <dbReference type="ARBA" id="ARBA00023157"/>
    </source>
</evidence>
<keyword evidence="5" id="KW-0393">Immunoglobulin domain</keyword>
<feature type="domain" description="Ig-like" evidence="7">
    <location>
        <begin position="206"/>
        <end position="294"/>
    </location>
</feature>
<dbReference type="SUPFAM" id="SSF49265">
    <property type="entry name" value="Fibronectin type III"/>
    <property type="match status" value="1"/>
</dbReference>
<dbReference type="InterPro" id="IPR036179">
    <property type="entry name" value="Ig-like_dom_sf"/>
</dbReference>
<dbReference type="InterPro" id="IPR003961">
    <property type="entry name" value="FN3_dom"/>
</dbReference>
<dbReference type="SUPFAM" id="SSF48726">
    <property type="entry name" value="Immunoglobulin"/>
    <property type="match status" value="3"/>
</dbReference>
<dbReference type="FunFam" id="2.60.40.10:FF:000032">
    <property type="entry name" value="palladin isoform X1"/>
    <property type="match status" value="1"/>
</dbReference>
<dbReference type="SMART" id="SM00060">
    <property type="entry name" value="FN3"/>
    <property type="match status" value="1"/>
</dbReference>
<dbReference type="Pfam" id="PF07679">
    <property type="entry name" value="I-set"/>
    <property type="match status" value="1"/>
</dbReference>
<dbReference type="InterPro" id="IPR036116">
    <property type="entry name" value="FN3_sf"/>
</dbReference>
<dbReference type="InterPro" id="IPR013098">
    <property type="entry name" value="Ig_I-set"/>
</dbReference>
<dbReference type="CDD" id="cd00063">
    <property type="entry name" value="FN3"/>
    <property type="match status" value="1"/>
</dbReference>
<feature type="domain" description="Fibronectin type-III" evidence="8">
    <location>
        <begin position="296"/>
        <end position="409"/>
    </location>
</feature>
<sequence>MEEEEEEEEEEYVEEVPEIPPSFSSSGQDFKVEVGGDITFPCQVENKGTFLLMFRRVLPNGDHRMLFVGDMNRLSKSGDSFILQGVKRSHAGKYVCRIESSPAIEIVHSLDVQYPASVRRMSPAVQRVRHGASLTLECLADGNPPAAISWSRQQGPLPSGAQAEEGQSIRLQNVDRHVAGTYVCTASNGVGRPSSSTMTIQVEYPPEVTTKQALHHLAEGDKAHLECQVVGHPTPTVTWSRDGRPLSPDPRVVPYHGTLHHSLTISPIQEEDFGDYTCSAENSLGQGERTLRLSGLPKKPRMTSSPAGGEETSYTLTWEAESPSLITMYRVEYRPRQGEWKVRLQSTQAMTAHPGPSTSTPAPPGPIYHLSHALRDLQPARDYEAVVAVENKYGWSSRSDVFNFYTRREVAVGRSASGCGGGALLSSALLSLTLLLEYYTSKQHAMVGGGRDYTDHLQANVHLGLATPEDAEETVTVHGDYLYYHYGCDGFDDRGWGCGYRTLMSLCSWVRGQRGGGQGSAPPAVPSNRRIQELLVEVGDKETSFVGSRQWIGSVEVSYILDILYDVPCKILHLGQGKEIGAQLGALQEHFRVKGAPVMMGGETDVSSKGVMGVCKGASESYLLVVDPHFWGEVREAGSLQASGWVKWQPLSDFHQSTFYNMCLPQLSAKRE</sequence>
<dbReference type="PANTHER" id="PTHR48153:SF3">
    <property type="entry name" value="INACTIVE UFM1-SPECIFIC PROTEASE 1"/>
    <property type="match status" value="1"/>
</dbReference>
<dbReference type="PROSITE" id="PS50853">
    <property type="entry name" value="FN3"/>
    <property type="match status" value="1"/>
</dbReference>
<proteinExistence type="inferred from homology"/>
<dbReference type="AlphaFoldDB" id="A0AAW0UCF7"/>
<organism evidence="9 10">
    <name type="scientific">Scylla paramamosain</name>
    <name type="common">Mud crab</name>
    <dbReference type="NCBI Taxonomy" id="85552"/>
    <lineage>
        <taxon>Eukaryota</taxon>
        <taxon>Metazoa</taxon>
        <taxon>Ecdysozoa</taxon>
        <taxon>Arthropoda</taxon>
        <taxon>Crustacea</taxon>
        <taxon>Multicrustacea</taxon>
        <taxon>Malacostraca</taxon>
        <taxon>Eumalacostraca</taxon>
        <taxon>Eucarida</taxon>
        <taxon>Decapoda</taxon>
        <taxon>Pleocyemata</taxon>
        <taxon>Brachyura</taxon>
        <taxon>Eubrachyura</taxon>
        <taxon>Portunoidea</taxon>
        <taxon>Portunidae</taxon>
        <taxon>Portuninae</taxon>
        <taxon>Scylla</taxon>
    </lineage>
</organism>
<dbReference type="SMART" id="SM00409">
    <property type="entry name" value="IG"/>
    <property type="match status" value="3"/>
</dbReference>
<feature type="compositionally biased region" description="Acidic residues" evidence="6">
    <location>
        <begin position="1"/>
        <end position="17"/>
    </location>
</feature>
<dbReference type="Proteomes" id="UP001487740">
    <property type="component" value="Unassembled WGS sequence"/>
</dbReference>
<dbReference type="Pfam" id="PF07910">
    <property type="entry name" value="Peptidase_C78"/>
    <property type="match status" value="1"/>
</dbReference>
<dbReference type="GO" id="GO:0030154">
    <property type="term" value="P:cell differentiation"/>
    <property type="evidence" value="ECO:0007669"/>
    <property type="project" value="UniProtKB-ARBA"/>
</dbReference>
<feature type="domain" description="Ig-like" evidence="7">
    <location>
        <begin position="21"/>
        <end position="107"/>
    </location>
</feature>
<name>A0AAW0UCF7_SCYPA</name>
<evidence type="ECO:0000256" key="5">
    <source>
        <dbReference type="ARBA" id="ARBA00023319"/>
    </source>
</evidence>
<gene>
    <name evidence="9" type="ORF">O3P69_004841</name>
</gene>
<evidence type="ECO:0000259" key="8">
    <source>
        <dbReference type="PROSITE" id="PS50853"/>
    </source>
</evidence>
<dbReference type="InterPro" id="IPR003599">
    <property type="entry name" value="Ig_sub"/>
</dbReference>
<dbReference type="InterPro" id="IPR012462">
    <property type="entry name" value="UFSP1/2_DUB_cat"/>
</dbReference>